<dbReference type="PANTHER" id="PTHR21366">
    <property type="entry name" value="GLYOXALASE FAMILY PROTEIN"/>
    <property type="match status" value="1"/>
</dbReference>
<comment type="similarity">
    <text evidence="1">Belongs to the glyoxalase I family.</text>
</comment>
<evidence type="ECO:0000313" key="3">
    <source>
        <dbReference type="EMBL" id="KAF2811864.1"/>
    </source>
</evidence>
<dbReference type="GO" id="GO:0051213">
    <property type="term" value="F:dioxygenase activity"/>
    <property type="evidence" value="ECO:0007669"/>
    <property type="project" value="UniProtKB-KW"/>
</dbReference>
<name>A0A6A6YV46_9PEZI</name>
<dbReference type="PROSITE" id="PS51819">
    <property type="entry name" value="VOC"/>
    <property type="match status" value="1"/>
</dbReference>
<proteinExistence type="inferred from homology"/>
<reference evidence="5" key="2">
    <citation type="submission" date="2020-04" db="EMBL/GenBank/DDBJ databases">
        <authorList>
            <consortium name="NCBI Genome Project"/>
        </authorList>
    </citation>
    <scope>NUCLEOTIDE SEQUENCE</scope>
    <source>
        <strain evidence="5">CBS 304.34</strain>
    </source>
</reference>
<keyword evidence="3 5" id="KW-0560">Oxidoreductase</keyword>
<keyword evidence="4" id="KW-1185">Reference proteome</keyword>
<reference evidence="5" key="3">
    <citation type="submission" date="2025-04" db="UniProtKB">
        <authorList>
            <consortium name="RefSeq"/>
        </authorList>
    </citation>
    <scope>IDENTIFICATION</scope>
    <source>
        <strain evidence="5">CBS 304.34</strain>
    </source>
</reference>
<gene>
    <name evidence="3 5" type="ORF">BDZ99DRAFT_282042</name>
</gene>
<organism evidence="3">
    <name type="scientific">Mytilinidion resinicola</name>
    <dbReference type="NCBI Taxonomy" id="574789"/>
    <lineage>
        <taxon>Eukaryota</taxon>
        <taxon>Fungi</taxon>
        <taxon>Dikarya</taxon>
        <taxon>Ascomycota</taxon>
        <taxon>Pezizomycotina</taxon>
        <taxon>Dothideomycetes</taxon>
        <taxon>Pleosporomycetidae</taxon>
        <taxon>Mytilinidiales</taxon>
        <taxon>Mytilinidiaceae</taxon>
        <taxon>Mytilinidion</taxon>
    </lineage>
</organism>
<dbReference type="InterPro" id="IPR050383">
    <property type="entry name" value="GlyoxalaseI/FosfomycinResist"/>
</dbReference>
<feature type="domain" description="VOC" evidence="2">
    <location>
        <begin position="18"/>
        <end position="135"/>
    </location>
</feature>
<evidence type="ECO:0000313" key="5">
    <source>
        <dbReference type="RefSeq" id="XP_033578828.1"/>
    </source>
</evidence>
<dbReference type="Pfam" id="PF00903">
    <property type="entry name" value="Glyoxalase"/>
    <property type="match status" value="1"/>
</dbReference>
<evidence type="ECO:0000313" key="4">
    <source>
        <dbReference type="Proteomes" id="UP000504636"/>
    </source>
</evidence>
<reference evidence="3 5" key="1">
    <citation type="journal article" date="2020" name="Stud. Mycol.">
        <title>101 Dothideomycetes genomes: a test case for predicting lifestyles and emergence of pathogens.</title>
        <authorList>
            <person name="Haridas S."/>
            <person name="Albert R."/>
            <person name="Binder M."/>
            <person name="Bloem J."/>
            <person name="Labutti K."/>
            <person name="Salamov A."/>
            <person name="Andreopoulos B."/>
            <person name="Baker S."/>
            <person name="Barry K."/>
            <person name="Bills G."/>
            <person name="Bluhm B."/>
            <person name="Cannon C."/>
            <person name="Castanera R."/>
            <person name="Culley D."/>
            <person name="Daum C."/>
            <person name="Ezra D."/>
            <person name="Gonzalez J."/>
            <person name="Henrissat B."/>
            <person name="Kuo A."/>
            <person name="Liang C."/>
            <person name="Lipzen A."/>
            <person name="Lutzoni F."/>
            <person name="Magnuson J."/>
            <person name="Mondo S."/>
            <person name="Nolan M."/>
            <person name="Ohm R."/>
            <person name="Pangilinan J."/>
            <person name="Park H.-J."/>
            <person name="Ramirez L."/>
            <person name="Alfaro M."/>
            <person name="Sun H."/>
            <person name="Tritt A."/>
            <person name="Yoshinaga Y."/>
            <person name="Zwiers L.-H."/>
            <person name="Turgeon B."/>
            <person name="Goodwin S."/>
            <person name="Spatafora J."/>
            <person name="Crous P."/>
            <person name="Grigoriev I."/>
        </authorList>
    </citation>
    <scope>NUCLEOTIDE SEQUENCE</scope>
    <source>
        <strain evidence="3 5">CBS 304.34</strain>
    </source>
</reference>
<keyword evidence="3 5" id="KW-0223">Dioxygenase</keyword>
<evidence type="ECO:0000259" key="2">
    <source>
        <dbReference type="PROSITE" id="PS51819"/>
    </source>
</evidence>
<dbReference type="InterPro" id="IPR004360">
    <property type="entry name" value="Glyas_Fos-R_dOase_dom"/>
</dbReference>
<dbReference type="Proteomes" id="UP000504636">
    <property type="component" value="Unplaced"/>
</dbReference>
<dbReference type="Gene3D" id="3.10.180.10">
    <property type="entry name" value="2,3-Dihydroxybiphenyl 1,2-Dioxygenase, domain 1"/>
    <property type="match status" value="1"/>
</dbReference>
<dbReference type="InterPro" id="IPR029068">
    <property type="entry name" value="Glyas_Bleomycin-R_OHBP_Dase"/>
</dbReference>
<dbReference type="AlphaFoldDB" id="A0A6A6YV46"/>
<dbReference type="PANTHER" id="PTHR21366:SF14">
    <property type="entry name" value="GLYOXALASE DOMAIN-CONTAINING PROTEIN 5"/>
    <property type="match status" value="1"/>
</dbReference>
<accession>A0A6A6YV46</accession>
<protein>
    <submittedName>
        <fullName evidence="3 5">Glyoxalase/Bleomycin resistance protein/Dihydroxybiphenyl dioxygenase</fullName>
    </submittedName>
</protein>
<dbReference type="OrthoDB" id="5371818at2759"/>
<sequence length="196" mass="21789">MAINDSTKFGPKVKSPSALTHVVLRTSNFAPMVQFYKDFLGAHTSYEIDTLSFLTYDDEHHRLAIGYIPGTTPKNHASCGLEHLAFSFDTIHDLALTYRQRKDIGILPVWSVNHGPTTSIYYRDPDGNMIETQSDNFNTVEEANEFMAGPLFGGNPFGTDFDPEELCGSLDSGEGHESIMKRVEIGPRGIETLPFL</sequence>
<evidence type="ECO:0000256" key="1">
    <source>
        <dbReference type="ARBA" id="ARBA00010363"/>
    </source>
</evidence>
<dbReference type="EMBL" id="MU003698">
    <property type="protein sequence ID" value="KAF2811864.1"/>
    <property type="molecule type" value="Genomic_DNA"/>
</dbReference>
<dbReference type="RefSeq" id="XP_033578828.1">
    <property type="nucleotide sequence ID" value="XM_033714009.1"/>
</dbReference>
<dbReference type="InterPro" id="IPR037523">
    <property type="entry name" value="VOC_core"/>
</dbReference>
<dbReference type="GeneID" id="54454902"/>
<dbReference type="SUPFAM" id="SSF54593">
    <property type="entry name" value="Glyoxalase/Bleomycin resistance protein/Dihydroxybiphenyl dioxygenase"/>
    <property type="match status" value="1"/>
</dbReference>